<organism evidence="1 2">
    <name type="scientific">Catharanthus roseus</name>
    <name type="common">Madagascar periwinkle</name>
    <name type="synonym">Vinca rosea</name>
    <dbReference type="NCBI Taxonomy" id="4058"/>
    <lineage>
        <taxon>Eukaryota</taxon>
        <taxon>Viridiplantae</taxon>
        <taxon>Streptophyta</taxon>
        <taxon>Embryophyta</taxon>
        <taxon>Tracheophyta</taxon>
        <taxon>Spermatophyta</taxon>
        <taxon>Magnoliopsida</taxon>
        <taxon>eudicotyledons</taxon>
        <taxon>Gunneridae</taxon>
        <taxon>Pentapetalae</taxon>
        <taxon>asterids</taxon>
        <taxon>lamiids</taxon>
        <taxon>Gentianales</taxon>
        <taxon>Apocynaceae</taxon>
        <taxon>Rauvolfioideae</taxon>
        <taxon>Vinceae</taxon>
        <taxon>Catharanthinae</taxon>
        <taxon>Catharanthus</taxon>
    </lineage>
</organism>
<accession>A0ACB9ZV65</accession>
<name>A0ACB9ZV65_CATRO</name>
<keyword evidence="2" id="KW-1185">Reference proteome</keyword>
<dbReference type="Proteomes" id="UP001060085">
    <property type="component" value="Linkage Group LG07"/>
</dbReference>
<reference evidence="2" key="1">
    <citation type="journal article" date="2023" name="Nat. Plants">
        <title>Single-cell RNA sequencing provides a high-resolution roadmap for understanding the multicellular compartmentation of specialized metabolism.</title>
        <authorList>
            <person name="Sun S."/>
            <person name="Shen X."/>
            <person name="Li Y."/>
            <person name="Li Y."/>
            <person name="Wang S."/>
            <person name="Li R."/>
            <person name="Zhang H."/>
            <person name="Shen G."/>
            <person name="Guo B."/>
            <person name="Wei J."/>
            <person name="Xu J."/>
            <person name="St-Pierre B."/>
            <person name="Chen S."/>
            <person name="Sun C."/>
        </authorList>
    </citation>
    <scope>NUCLEOTIDE SEQUENCE [LARGE SCALE GENOMIC DNA]</scope>
</reference>
<evidence type="ECO:0000313" key="2">
    <source>
        <dbReference type="Proteomes" id="UP001060085"/>
    </source>
</evidence>
<protein>
    <submittedName>
        <fullName evidence="1">Uncharacterized protein</fullName>
    </submittedName>
</protein>
<dbReference type="EMBL" id="CM044707">
    <property type="protein sequence ID" value="KAI5652391.1"/>
    <property type="molecule type" value="Genomic_DNA"/>
</dbReference>
<comment type="caution">
    <text evidence="1">The sequence shown here is derived from an EMBL/GenBank/DDBJ whole genome shotgun (WGS) entry which is preliminary data.</text>
</comment>
<sequence length="453" mass="52706">MRILQNFILSHATKIIPSPVSLAPLNSSNVQIRWKRKPANTAQTRLQDRTRDPRLDHLTKNFIRLNRIINLHSLISSRKRGPFVSVQFLSRLSPHVGLNAVPIGVFLRKYPHIFEVFSHPVKRTPCSKFTPTFLGLLKEENDVICGLEIESVTRITKILLMSINGSIHMHALRLTRKELGLPENFRESIILKYDNIFRLIDLEIVEIVDRDIKQINDDKSLLGVAEVEKWREIEYRERWLSEFEVKYAFPMNFPTGFKKEAGFKEKLRNWQRLNYVKPYEKIEAVRVRTCGGFERYEKRAVGIIHELLCLTVEKMLEVQHLTHFRKDLGIEVNIRELLLKYPGIFYLSIKGNTQIVFLREAYTNGCLIEANPIYAIRKKVLDLILFGSRSTKKLRAENKTSGEGCDAAVIENEIQTSEGGFVIPILESYLDSRHDENPHQDIDYQRNSERSKR</sequence>
<gene>
    <name evidence="1" type="ORF">M9H77_29578</name>
</gene>
<proteinExistence type="predicted"/>
<evidence type="ECO:0000313" key="1">
    <source>
        <dbReference type="EMBL" id="KAI5652391.1"/>
    </source>
</evidence>